<dbReference type="GeneID" id="25328674"/>
<dbReference type="OrthoDB" id="2522565at2759"/>
<gene>
    <name evidence="1" type="ORF">PV05_06766</name>
</gene>
<evidence type="ECO:0000313" key="1">
    <source>
        <dbReference type="EMBL" id="KIW54406.1"/>
    </source>
</evidence>
<dbReference type="RefSeq" id="XP_013314990.1">
    <property type="nucleotide sequence ID" value="XM_013459536.1"/>
</dbReference>
<protein>
    <recommendedName>
        <fullName evidence="3">EH domain-containing protein</fullName>
    </recommendedName>
</protein>
<proteinExistence type="predicted"/>
<evidence type="ECO:0008006" key="3">
    <source>
        <dbReference type="Google" id="ProtNLM"/>
    </source>
</evidence>
<accession>A0A0D2BPC0</accession>
<organism evidence="1 2">
    <name type="scientific">Exophiala xenobiotica</name>
    <dbReference type="NCBI Taxonomy" id="348802"/>
    <lineage>
        <taxon>Eukaryota</taxon>
        <taxon>Fungi</taxon>
        <taxon>Dikarya</taxon>
        <taxon>Ascomycota</taxon>
        <taxon>Pezizomycotina</taxon>
        <taxon>Eurotiomycetes</taxon>
        <taxon>Chaetothyriomycetidae</taxon>
        <taxon>Chaetothyriales</taxon>
        <taxon>Herpotrichiellaceae</taxon>
        <taxon>Exophiala</taxon>
    </lineage>
</organism>
<dbReference type="Proteomes" id="UP000054342">
    <property type="component" value="Unassembled WGS sequence"/>
</dbReference>
<sequence length="477" mass="53588">MLIRTSSKLVLFICPLLYLAWFISRRVSSQNHAGRQLQHWLRQEEPLVGDNNDGQAALAASKDVIHLPIPPGPVVEVDDDGKPIVYSSVYNELYSLTSANGEYIKIHFGGIAAYNPSIIPHPRKHDLWIIIAYQEESRKHDNGPLTELTCNAGFLNGVLTCADRPVAVPLTVHEPHCKGDLAYFNFATGSRDARVVHGPDAPYILYGAHSQQTCLGVYMQDLRTLLVDYVVESAISTLFTGPKELQRPPPVKDLEKNFFVFWDFDNKMYVHHDISPKRVFAQLEFDGSVGPDLAPRAATTDDACMARYMPVLSSDQESNHQATNSLSITLCKRADPACKPNAENTFIMHIFHFKSFYDWHSVYEPYVVLFQQQAPFAMHAIAKKPLWIHGRDVLTEMTGAIKWEGRQLPPGHSEMFYITSMSWKAHGQRYHGYIDDVLFLAFGIEDSRPAVMDVLAGDLLRDMGSCTDVKGPAQTEI</sequence>
<dbReference type="HOGENOM" id="CLU_024135_1_0_1"/>
<evidence type="ECO:0000313" key="2">
    <source>
        <dbReference type="Proteomes" id="UP000054342"/>
    </source>
</evidence>
<dbReference type="EMBL" id="KN847320">
    <property type="protein sequence ID" value="KIW54406.1"/>
    <property type="molecule type" value="Genomic_DNA"/>
</dbReference>
<dbReference type="AlphaFoldDB" id="A0A0D2BPC0"/>
<reference evidence="1 2" key="1">
    <citation type="submission" date="2015-01" db="EMBL/GenBank/DDBJ databases">
        <title>The Genome Sequence of Exophiala xenobiotica CBS118157.</title>
        <authorList>
            <consortium name="The Broad Institute Genomics Platform"/>
            <person name="Cuomo C."/>
            <person name="de Hoog S."/>
            <person name="Gorbushina A."/>
            <person name="Stielow B."/>
            <person name="Teixiera M."/>
            <person name="Abouelleil A."/>
            <person name="Chapman S.B."/>
            <person name="Priest M."/>
            <person name="Young S.K."/>
            <person name="Wortman J."/>
            <person name="Nusbaum C."/>
            <person name="Birren B."/>
        </authorList>
    </citation>
    <scope>NUCLEOTIDE SEQUENCE [LARGE SCALE GENOMIC DNA]</scope>
    <source>
        <strain evidence="1 2">CBS 118157</strain>
    </source>
</reference>
<keyword evidence="2" id="KW-1185">Reference proteome</keyword>
<name>A0A0D2BPC0_9EURO</name>